<keyword evidence="2 6" id="KW-0862">Zinc</keyword>
<dbReference type="NCBIfam" id="NF001033">
    <property type="entry name" value="PRK00114.1"/>
    <property type="match status" value="1"/>
</dbReference>
<keyword evidence="1 6" id="KW-0963">Cytoplasm</keyword>
<dbReference type="Gene3D" id="3.55.30.10">
    <property type="entry name" value="Hsp33 domain"/>
    <property type="match status" value="1"/>
</dbReference>
<dbReference type="CDD" id="cd00498">
    <property type="entry name" value="Hsp33"/>
    <property type="match status" value="1"/>
</dbReference>
<comment type="subcellular location">
    <subcellularLocation>
        <location evidence="6">Cytoplasm</location>
    </subcellularLocation>
</comment>
<feature type="disulfide bond" description="Redox-active" evidence="6">
    <location>
        <begin position="274"/>
        <end position="277"/>
    </location>
</feature>
<evidence type="ECO:0000313" key="8">
    <source>
        <dbReference type="Proteomes" id="UP000019253"/>
    </source>
</evidence>
<dbReference type="EMBL" id="AODD01000040">
    <property type="protein sequence ID" value="EUJ17314.1"/>
    <property type="molecule type" value="Genomic_DNA"/>
</dbReference>
<evidence type="ECO:0000256" key="3">
    <source>
        <dbReference type="ARBA" id="ARBA00023157"/>
    </source>
</evidence>
<dbReference type="InterPro" id="IPR016154">
    <property type="entry name" value="Heat_shock_Hsp33_C"/>
</dbReference>
<evidence type="ECO:0000256" key="1">
    <source>
        <dbReference type="ARBA" id="ARBA00022490"/>
    </source>
</evidence>
<dbReference type="GO" id="GO:0042026">
    <property type="term" value="P:protein refolding"/>
    <property type="evidence" value="ECO:0007669"/>
    <property type="project" value="TreeGrafter"/>
</dbReference>
<comment type="PTM">
    <text evidence="6">Under oxidizing conditions two disulfide bonds are formed involving the reactive cysteines. Under reducing conditions zinc is bound to the reactive cysteines and the protein is inactive.</text>
</comment>
<dbReference type="Pfam" id="PF01430">
    <property type="entry name" value="HSP33"/>
    <property type="match status" value="1"/>
</dbReference>
<keyword evidence="8" id="KW-1185">Reference proteome</keyword>
<proteinExistence type="inferred from homology"/>
<keyword evidence="4 6" id="KW-0143">Chaperone</keyword>
<dbReference type="HAMAP" id="MF_00117">
    <property type="entry name" value="HslO"/>
    <property type="match status" value="1"/>
</dbReference>
<dbReference type="PIRSF" id="PIRSF005261">
    <property type="entry name" value="Heat_shock_Hsp33"/>
    <property type="match status" value="1"/>
</dbReference>
<comment type="similarity">
    <text evidence="6">Belongs to the HSP33 family.</text>
</comment>
<dbReference type="PANTHER" id="PTHR30111">
    <property type="entry name" value="33 KDA CHAPERONIN"/>
    <property type="match status" value="1"/>
</dbReference>
<reference evidence="7 8" key="1">
    <citation type="journal article" date="2014" name="Int. J. Syst. Evol. Microbiol.">
        <title>Listeria floridensis sp. nov., Listeria aquatica sp. nov., Listeria cornellensis sp. nov., Listeria riparia sp. nov. and Listeria grandensis sp. nov., from agricultural and natural environments.</title>
        <authorList>
            <person name="den Bakker H.C."/>
            <person name="Warchocki S."/>
            <person name="Wright E.M."/>
            <person name="Allred A.F."/>
            <person name="Ahlstrom C."/>
            <person name="Manuel C.S."/>
            <person name="Stasiewicz M.J."/>
            <person name="Burrell A."/>
            <person name="Roof S."/>
            <person name="Strawn L."/>
            <person name="Fortes E.D."/>
            <person name="Nightingale K.K."/>
            <person name="Kephart D."/>
            <person name="Wiedmann M."/>
        </authorList>
    </citation>
    <scope>NUCLEOTIDE SEQUENCE [LARGE SCALE GENOMIC DNA]</scope>
    <source>
        <strain evidence="8">FSL F6-971</strain>
    </source>
</reference>
<organism evidence="7 8">
    <name type="scientific">Listeria grandensis FSL F6-0971</name>
    <dbReference type="NCBI Taxonomy" id="1265819"/>
    <lineage>
        <taxon>Bacteria</taxon>
        <taxon>Bacillati</taxon>
        <taxon>Bacillota</taxon>
        <taxon>Bacilli</taxon>
        <taxon>Bacillales</taxon>
        <taxon>Listeriaceae</taxon>
        <taxon>Listeria</taxon>
    </lineage>
</organism>
<name>W7AQ60_9LIST</name>
<dbReference type="Gene3D" id="3.90.1280.10">
    <property type="entry name" value="HSP33 redox switch-like"/>
    <property type="match status" value="1"/>
</dbReference>
<feature type="disulfide bond" description="Redox-active" evidence="6">
    <location>
        <begin position="241"/>
        <end position="243"/>
    </location>
</feature>
<comment type="caution">
    <text evidence="7">The sequence shown here is derived from an EMBL/GenBank/DDBJ whole genome shotgun (WGS) entry which is preliminary data.</text>
</comment>
<comment type="function">
    <text evidence="6">Redox regulated molecular chaperone. Protects both thermally unfolding and oxidatively damaged proteins from irreversible aggregation. Plays an important role in the bacterial defense system toward oxidative stress.</text>
</comment>
<accession>W7AQ60</accession>
<evidence type="ECO:0000256" key="4">
    <source>
        <dbReference type="ARBA" id="ARBA00023186"/>
    </source>
</evidence>
<evidence type="ECO:0000256" key="6">
    <source>
        <dbReference type="HAMAP-Rule" id="MF_00117"/>
    </source>
</evidence>
<keyword evidence="3 6" id="KW-1015">Disulfide bond</keyword>
<dbReference type="PATRIC" id="fig|1265819.5.peg.3229"/>
<dbReference type="STRING" id="1265819.PGRAN_16212"/>
<dbReference type="AlphaFoldDB" id="W7AQ60"/>
<dbReference type="SUPFAM" id="SSF118352">
    <property type="entry name" value="HSP33 redox switch-like"/>
    <property type="match status" value="1"/>
</dbReference>
<dbReference type="SUPFAM" id="SSF64397">
    <property type="entry name" value="Hsp33 domain"/>
    <property type="match status" value="1"/>
</dbReference>
<evidence type="ECO:0000256" key="5">
    <source>
        <dbReference type="ARBA" id="ARBA00023284"/>
    </source>
</evidence>
<dbReference type="InterPro" id="IPR000397">
    <property type="entry name" value="Heat_shock_Hsp33"/>
</dbReference>
<dbReference type="InterPro" id="IPR016153">
    <property type="entry name" value="Heat_shock_Hsp33_N"/>
</dbReference>
<dbReference type="Proteomes" id="UP000019253">
    <property type="component" value="Unassembled WGS sequence"/>
</dbReference>
<gene>
    <name evidence="6 7" type="primary">hslO</name>
    <name evidence="7" type="ORF">PGRAN_16212</name>
</gene>
<keyword evidence="5 6" id="KW-0676">Redox-active center</keyword>
<dbReference type="GO" id="GO:0044183">
    <property type="term" value="F:protein folding chaperone"/>
    <property type="evidence" value="ECO:0007669"/>
    <property type="project" value="TreeGrafter"/>
</dbReference>
<dbReference type="GO" id="GO:0051082">
    <property type="term" value="F:unfolded protein binding"/>
    <property type="evidence" value="ECO:0007669"/>
    <property type="project" value="UniProtKB-UniRule"/>
</dbReference>
<evidence type="ECO:0000313" key="7">
    <source>
        <dbReference type="EMBL" id="EUJ17314.1"/>
    </source>
</evidence>
<evidence type="ECO:0000256" key="2">
    <source>
        <dbReference type="ARBA" id="ARBA00022833"/>
    </source>
</evidence>
<protein>
    <recommendedName>
        <fullName evidence="6">33 kDa chaperonin</fullName>
    </recommendedName>
    <alternativeName>
        <fullName evidence="6">Heat shock protein 33 homolog</fullName>
        <shortName evidence="6">HSP33</shortName>
    </alternativeName>
</protein>
<dbReference type="GO" id="GO:0005737">
    <property type="term" value="C:cytoplasm"/>
    <property type="evidence" value="ECO:0007669"/>
    <property type="project" value="UniProtKB-SubCell"/>
</dbReference>
<sequence length="296" mass="32484">MIVSDYLVKALAYGGNVRAYAARTTEAVSEAQRRHDTWSISSAALGRSMTATLFLGAMQKEDQKVTVKIEGNGPIGPIITDSNTQGQIRGYVTNPHVHFSELNEFGKLDVRRGVGTEGTLAVVKDIGLRTNFTGQIPIVSGEIGEDYTYYLAKSEQINSSLGVGVLVNPDDTIEAAGGFMLQLLPGADDTIIDEIEKNLKDCPTISRLIEAGETPEQILARLAGGEENLQILEKMPVSFECNCSKERFGNAIISLGKDEIRQMIEEDHGAEAECHFCRNKYHFEESELEAFYEEAK</sequence>
<dbReference type="PANTHER" id="PTHR30111:SF1">
    <property type="entry name" value="33 KDA CHAPERONIN"/>
    <property type="match status" value="1"/>
</dbReference>